<evidence type="ECO:0000256" key="3">
    <source>
        <dbReference type="RuleBase" id="RU003719"/>
    </source>
</evidence>
<keyword evidence="3 6" id="KW-0560">Oxidoreductase</keyword>
<dbReference type="AlphaFoldDB" id="A0A8B3GLG6"/>
<evidence type="ECO:0000256" key="1">
    <source>
        <dbReference type="ARBA" id="ARBA00005854"/>
    </source>
</evidence>
<proteinExistence type="inferred from homology"/>
<comment type="caution">
    <text evidence="6">The sequence shown here is derived from an EMBL/GenBank/DDBJ whole genome shotgun (WGS) entry which is preliminary data.</text>
</comment>
<dbReference type="RefSeq" id="WP_123019994.1">
    <property type="nucleotide sequence ID" value="NZ_JAFEHL010000091.1"/>
</dbReference>
<dbReference type="InterPro" id="IPR006139">
    <property type="entry name" value="D-isomer_2_OHA_DH_cat_dom"/>
</dbReference>
<dbReference type="Pfam" id="PF00389">
    <property type="entry name" value="2-Hacid_dh"/>
    <property type="match status" value="1"/>
</dbReference>
<organism evidence="6 7">
    <name type="scientific">Lacticaseibacillus paracasei</name>
    <name type="common">Lactobacillus paracasei</name>
    <dbReference type="NCBI Taxonomy" id="1597"/>
    <lineage>
        <taxon>Bacteria</taxon>
        <taxon>Bacillati</taxon>
        <taxon>Bacillota</taxon>
        <taxon>Bacilli</taxon>
        <taxon>Lactobacillales</taxon>
        <taxon>Lactobacillaceae</taxon>
        <taxon>Lacticaseibacillus</taxon>
    </lineage>
</organism>
<feature type="domain" description="D-isomer specific 2-hydroxyacid dehydrogenase catalytic" evidence="4">
    <location>
        <begin position="8"/>
        <end position="330"/>
    </location>
</feature>
<dbReference type="PANTHER" id="PTHR43026">
    <property type="entry name" value="2-HYDROXYACID DEHYDROGENASE HOMOLOG 1-RELATED"/>
    <property type="match status" value="1"/>
</dbReference>
<dbReference type="PANTHER" id="PTHR43026:SF1">
    <property type="entry name" value="2-HYDROXYACID DEHYDROGENASE HOMOLOG 1-RELATED"/>
    <property type="match status" value="1"/>
</dbReference>
<comment type="similarity">
    <text evidence="1 3">Belongs to the D-isomer specific 2-hydroxyacid dehydrogenase family.</text>
</comment>
<dbReference type="InterPro" id="IPR058205">
    <property type="entry name" value="D-LDH-like"/>
</dbReference>
<dbReference type="SUPFAM" id="SSF52283">
    <property type="entry name" value="Formate/glycerate dehydrogenase catalytic domain-like"/>
    <property type="match status" value="1"/>
</dbReference>
<dbReference type="Gene3D" id="3.40.50.720">
    <property type="entry name" value="NAD(P)-binding Rossmann-like Domain"/>
    <property type="match status" value="2"/>
</dbReference>
<feature type="domain" description="D-isomer specific 2-hydroxyacid dehydrogenase NAD-binding" evidence="5">
    <location>
        <begin position="113"/>
        <end position="299"/>
    </location>
</feature>
<accession>A0A8B3GLG6</accession>
<name>A0A8B3GLG6_LACPA</name>
<dbReference type="InterPro" id="IPR006140">
    <property type="entry name" value="D-isomer_DH_NAD-bd"/>
</dbReference>
<dbReference type="PROSITE" id="PS00065">
    <property type="entry name" value="D_2_HYDROXYACID_DH_1"/>
    <property type="match status" value="1"/>
</dbReference>
<protein>
    <submittedName>
        <fullName evidence="6">D-2-hydroxyisocaproate dehydrogenase</fullName>
        <ecNumber evidence="6">1.1.1.-</ecNumber>
    </submittedName>
</protein>
<dbReference type="InterPro" id="IPR029752">
    <property type="entry name" value="D-isomer_DH_CS1"/>
</dbReference>
<evidence type="ECO:0000259" key="5">
    <source>
        <dbReference type="Pfam" id="PF02826"/>
    </source>
</evidence>
<dbReference type="EMBL" id="LKGI01000151">
    <property type="protein sequence ID" value="RNE24928.1"/>
    <property type="molecule type" value="Genomic_DNA"/>
</dbReference>
<dbReference type="Proteomes" id="UP000284123">
    <property type="component" value="Unassembled WGS sequence"/>
</dbReference>
<evidence type="ECO:0000313" key="6">
    <source>
        <dbReference type="EMBL" id="RNE24928.1"/>
    </source>
</evidence>
<dbReference type="EC" id="1.1.1.-" evidence="6"/>
<evidence type="ECO:0000256" key="2">
    <source>
        <dbReference type="ARBA" id="ARBA00023027"/>
    </source>
</evidence>
<sequence length="334" mass="37352">MKIVCYGVRPIEEPYFRKLNKYHYDLKLVNAYLDHDNVTEAEGCDAVLVRANCACDEQNLKKFKSYGINWVFTRTVGFNHYDLKAAKELDIKIARVPNYSPYAVANLAFTLGAALTRHVVAAVDAVHQGDFTVSPHYFSTEFNRLTVGIYGAGKIGAIEGKMWKSIGAKVLAYDPYPSDFARQYVKFVSEDDLLQSSDIVSVHVPYFPGKNDNLINSDFLKKMKETAFLINTARGQLADTNAVAKAVEDNEIAGYGADVVIDETRINGHKFNSLAEVPNSSVQSLMKLYPKVLITPHMGSFTEPALEDMISISYDNFHEMQETGDVKNKVEYKG</sequence>
<reference evidence="6 7" key="1">
    <citation type="journal article" date="2018" name="Front. Microbiol.">
        <title>Conversion of Methionine to Cysteine in Lactobacillus paracasei Depends on the Highly Mobile cysK-ctl-cysE Gene Cluster.</title>
        <authorList>
            <person name="Wuthrich D."/>
            <person name="Irmler S."/>
            <person name="Berthoud H."/>
            <person name="Guggenbuhl B."/>
            <person name="Eugster E."/>
            <person name="Bruggmann R."/>
        </authorList>
    </citation>
    <scope>NUCLEOTIDE SEQUENCE [LARGE SCALE GENOMIC DNA]</scope>
    <source>
        <strain evidence="6 7">FAM6012</strain>
    </source>
</reference>
<dbReference type="GO" id="GO:0008720">
    <property type="term" value="F:D-lactate dehydrogenase (NAD+) activity"/>
    <property type="evidence" value="ECO:0007669"/>
    <property type="project" value="TreeGrafter"/>
</dbReference>
<evidence type="ECO:0000313" key="7">
    <source>
        <dbReference type="Proteomes" id="UP000284123"/>
    </source>
</evidence>
<gene>
    <name evidence="6" type="ORF">FAM6012_03063</name>
</gene>
<dbReference type="InterPro" id="IPR036291">
    <property type="entry name" value="NAD(P)-bd_dom_sf"/>
</dbReference>
<evidence type="ECO:0000259" key="4">
    <source>
        <dbReference type="Pfam" id="PF00389"/>
    </source>
</evidence>
<dbReference type="GO" id="GO:0051287">
    <property type="term" value="F:NAD binding"/>
    <property type="evidence" value="ECO:0007669"/>
    <property type="project" value="InterPro"/>
</dbReference>
<keyword evidence="2" id="KW-0520">NAD</keyword>
<dbReference type="Pfam" id="PF02826">
    <property type="entry name" value="2-Hacid_dh_C"/>
    <property type="match status" value="1"/>
</dbReference>
<dbReference type="SUPFAM" id="SSF51735">
    <property type="entry name" value="NAD(P)-binding Rossmann-fold domains"/>
    <property type="match status" value="1"/>
</dbReference>